<organism evidence="4 5">
    <name type="scientific">Crassostrea virginica</name>
    <name type="common">Eastern oyster</name>
    <dbReference type="NCBI Taxonomy" id="6565"/>
    <lineage>
        <taxon>Eukaryota</taxon>
        <taxon>Metazoa</taxon>
        <taxon>Spiralia</taxon>
        <taxon>Lophotrochozoa</taxon>
        <taxon>Mollusca</taxon>
        <taxon>Bivalvia</taxon>
        <taxon>Autobranchia</taxon>
        <taxon>Pteriomorphia</taxon>
        <taxon>Ostreida</taxon>
        <taxon>Ostreoidea</taxon>
        <taxon>Ostreidae</taxon>
        <taxon>Crassostrea</taxon>
    </lineage>
</organism>
<keyword evidence="1" id="KW-0175">Coiled coil</keyword>
<sequence>MDSSVQDKSEETQEKEDAPKAESNQQAVISEPQSESTGTTDPSKTEGQQPDVVLDQNPQADCNKSDDTPKKSSDVNVEEKNNVDSGIQKDDNPKISDGNPKVPNDGNPNEGPEENQEKSSEVPGEKTLQNPMDPNPEVPSQNQNPDASVDQTIEQTDASGNEDTSKSKDSSSADLEGPKVPKLSEPSTTPDGPNNAIPSEMKQKENPTEPEAPPDEKNDGADHDLNPSVYTPPIEPAEPKSLDKEKTDDPQPSNTEPGVEDQVDMSPQVNQNRDEDVNPVNTYKEEEPKPWELSDDERPSSPETTNPDQVKAEEKEEEKVFVKEEDATPQENINIVFIEIKGETAVQELLTNCNRYKKELKLEDDIIESAIDDYKVIQKKAGETGCTTPKNSPPSPPNELNSVTDEEKREAPSLYNVISIVAKKCPNYRRWQDAVSEFITLTTYARPEPHQSKTKRSTSVSSSGYQPKRPKKDYRDNIHRLLDQEWEEDTPPRSGIDYDYRHLLTSQSVLRSEFPDANILDEVDIKVRGPDEVPFESRHRALYHFLCKVDMTKCGVDPAQAWNDYGRLTLAERQLDLARRARGPDLDLNVILKKDKYNKLLKELKDKTEEIEELSTRLSRFASQQLTEGNPNIADLSDTHRPTRLGEMYSQLFDDEWSEAFEAFKNKADGNEDDDDIFPDTLFILQNILTQIFQFCQAQSERQKVELEDGFAVAVGLKQPKVIMVAKVEEEIERKAKIDEDEVVKDANISKPDAQEKDNLKTDTKDTGEISDQPKEDSEEKKESLKTENREEVTNQERDAPNTTTSPDGDGSGDKDERAKSDGSTAELEPDQETVNPGSGIIKESGESDNKTLETLETNKEITETEMETKKGKDLEKNKDKVEETTSDGIKNDDIENPQQIDEVMDLTDKNDQALKTEKESDKTSEDDRSSEKAAREKAIHREILLEIARMKEEQNEDRSYRKNSVYSTIERHAREIRKALAATSAKTKSKLFIDDDLPFLIPEKVIREDARIMLYVQKCLELCWYMRMQDPPMVIVTPKKGEEVDKNLFSYHGRRGKTVEVCVWPALLLHENGPLVCKGYVLPEDKKRKK</sequence>
<feature type="compositionally biased region" description="Basic and acidic residues" evidence="2">
    <location>
        <begin position="907"/>
        <end position="938"/>
    </location>
</feature>
<accession>A0A8B8DE15</accession>
<feature type="compositionally biased region" description="Basic and acidic residues" evidence="2">
    <location>
        <begin position="753"/>
        <end position="800"/>
    </location>
</feature>
<feature type="region of interest" description="Disordered" evidence="2">
    <location>
        <begin position="746"/>
        <end position="938"/>
    </location>
</feature>
<evidence type="ECO:0000256" key="1">
    <source>
        <dbReference type="SAM" id="Coils"/>
    </source>
</evidence>
<name>A0A8B8DE15_CRAVI</name>
<feature type="compositionally biased region" description="Basic and acidic residues" evidence="2">
    <location>
        <begin position="1"/>
        <end position="20"/>
    </location>
</feature>
<feature type="compositionally biased region" description="Polar residues" evidence="2">
    <location>
        <begin position="22"/>
        <end position="48"/>
    </location>
</feature>
<reference evidence="5" key="1">
    <citation type="submission" date="2025-08" db="UniProtKB">
        <authorList>
            <consortium name="RefSeq"/>
        </authorList>
    </citation>
    <scope>IDENTIFICATION</scope>
    <source>
        <tissue evidence="5">Whole sample</tissue>
    </source>
</reference>
<proteinExistence type="predicted"/>
<dbReference type="OrthoDB" id="6202902at2759"/>
<feature type="compositionally biased region" description="Basic and acidic residues" evidence="2">
    <location>
        <begin position="163"/>
        <end position="179"/>
    </location>
</feature>
<feature type="compositionally biased region" description="Basic and acidic residues" evidence="2">
    <location>
        <begin position="237"/>
        <end position="249"/>
    </location>
</feature>
<feature type="region of interest" description="Disordered" evidence="2">
    <location>
        <begin position="383"/>
        <end position="407"/>
    </location>
</feature>
<feature type="coiled-coil region" evidence="1">
    <location>
        <begin position="594"/>
        <end position="624"/>
    </location>
</feature>
<dbReference type="AlphaFoldDB" id="A0A8B8DE15"/>
<keyword evidence="4" id="KW-1185">Reference proteome</keyword>
<gene>
    <name evidence="5" type="primary">LOC111125878</name>
</gene>
<dbReference type="Proteomes" id="UP000694844">
    <property type="component" value="Chromosome 3"/>
</dbReference>
<evidence type="ECO:0000259" key="3">
    <source>
        <dbReference type="Pfam" id="PF16026"/>
    </source>
</evidence>
<feature type="compositionally biased region" description="Basic and acidic residues" evidence="2">
    <location>
        <begin position="812"/>
        <end position="821"/>
    </location>
</feature>
<evidence type="ECO:0000313" key="5">
    <source>
        <dbReference type="RefSeq" id="XP_022325794.1"/>
    </source>
</evidence>
<feature type="domain" description="Mitochondria-eating protein C-terminal" evidence="3">
    <location>
        <begin position="1007"/>
        <end position="1083"/>
    </location>
</feature>
<dbReference type="GeneID" id="111125878"/>
<feature type="compositionally biased region" description="Basic and acidic residues" evidence="2">
    <location>
        <begin position="115"/>
        <end position="124"/>
    </location>
</feature>
<dbReference type="RefSeq" id="XP_022325794.1">
    <property type="nucleotide sequence ID" value="XM_022470086.1"/>
</dbReference>
<feature type="region of interest" description="Disordered" evidence="2">
    <location>
        <begin position="447"/>
        <end position="476"/>
    </location>
</feature>
<evidence type="ECO:0000256" key="2">
    <source>
        <dbReference type="SAM" id="MobiDB-lite"/>
    </source>
</evidence>
<feature type="compositionally biased region" description="Basic and acidic residues" evidence="2">
    <location>
        <begin position="283"/>
        <end position="300"/>
    </location>
</feature>
<feature type="compositionally biased region" description="Basic and acidic residues" evidence="2">
    <location>
        <begin position="214"/>
        <end position="225"/>
    </location>
</feature>
<dbReference type="KEGG" id="cvn:111125878"/>
<dbReference type="Pfam" id="PF16026">
    <property type="entry name" value="MIEAP"/>
    <property type="match status" value="1"/>
</dbReference>
<protein>
    <submittedName>
        <fullName evidence="5">Uncharacterized protein LOC111125878 isoform X1</fullName>
    </submittedName>
</protein>
<feature type="region of interest" description="Disordered" evidence="2">
    <location>
        <begin position="1"/>
        <end position="326"/>
    </location>
</feature>
<feature type="compositionally biased region" description="Basic and acidic residues" evidence="2">
    <location>
        <begin position="63"/>
        <end position="94"/>
    </location>
</feature>
<feature type="compositionally biased region" description="Basic and acidic residues" evidence="2">
    <location>
        <begin position="310"/>
        <end position="326"/>
    </location>
</feature>
<dbReference type="InterPro" id="IPR031981">
    <property type="entry name" value="MIEAP_C"/>
</dbReference>
<evidence type="ECO:0000313" key="4">
    <source>
        <dbReference type="Proteomes" id="UP000694844"/>
    </source>
</evidence>
<feature type="compositionally biased region" description="Polar residues" evidence="2">
    <location>
        <begin position="127"/>
        <end position="162"/>
    </location>
</feature>
<feature type="compositionally biased region" description="Basic and acidic residues" evidence="2">
    <location>
        <begin position="844"/>
        <end position="894"/>
    </location>
</feature>